<evidence type="ECO:0000313" key="3">
    <source>
        <dbReference type="Proteomes" id="UP001501161"/>
    </source>
</evidence>
<dbReference type="EMBL" id="BAAAMQ010000008">
    <property type="protein sequence ID" value="GAA2099743.1"/>
    <property type="molecule type" value="Genomic_DNA"/>
</dbReference>
<proteinExistence type="predicted"/>
<dbReference type="Proteomes" id="UP001501161">
    <property type="component" value="Unassembled WGS sequence"/>
</dbReference>
<organism evidence="2 3">
    <name type="scientific">Nocardioides furvisabuli</name>
    <dbReference type="NCBI Taxonomy" id="375542"/>
    <lineage>
        <taxon>Bacteria</taxon>
        <taxon>Bacillati</taxon>
        <taxon>Actinomycetota</taxon>
        <taxon>Actinomycetes</taxon>
        <taxon>Propionibacteriales</taxon>
        <taxon>Nocardioidaceae</taxon>
        <taxon>Nocardioides</taxon>
    </lineage>
</organism>
<keyword evidence="3" id="KW-1185">Reference proteome</keyword>
<name>A0ABN2WVT4_9ACTN</name>
<reference evidence="2 3" key="1">
    <citation type="journal article" date="2019" name="Int. J. Syst. Evol. Microbiol.">
        <title>The Global Catalogue of Microorganisms (GCM) 10K type strain sequencing project: providing services to taxonomists for standard genome sequencing and annotation.</title>
        <authorList>
            <consortium name="The Broad Institute Genomics Platform"/>
            <consortium name="The Broad Institute Genome Sequencing Center for Infectious Disease"/>
            <person name="Wu L."/>
            <person name="Ma J."/>
        </authorList>
    </citation>
    <scope>NUCLEOTIDE SEQUENCE [LARGE SCALE GENOMIC DNA]</scope>
    <source>
        <strain evidence="2 3">JCM 13813</strain>
    </source>
</reference>
<evidence type="ECO:0000313" key="2">
    <source>
        <dbReference type="EMBL" id="GAA2099743.1"/>
    </source>
</evidence>
<accession>A0ABN2WVT4</accession>
<feature type="region of interest" description="Disordered" evidence="1">
    <location>
        <begin position="1"/>
        <end position="33"/>
    </location>
</feature>
<protein>
    <submittedName>
        <fullName evidence="2">Uncharacterized protein</fullName>
    </submittedName>
</protein>
<comment type="caution">
    <text evidence="2">The sequence shown here is derived from an EMBL/GenBank/DDBJ whole genome shotgun (WGS) entry which is preliminary data.</text>
</comment>
<sequence length="107" mass="11508">MRAAGGRREGVRLSRPGTSFPAGKPSGHFVPRRGADRAIRSLADGTKRPVAVQHKHEVPGRRRGPSRGGARTATEVAAALERDLAVLTLAQRRTLHEMLTVVVGEDQ</sequence>
<feature type="region of interest" description="Disordered" evidence="1">
    <location>
        <begin position="45"/>
        <end position="71"/>
    </location>
</feature>
<gene>
    <name evidence="2" type="ORF">GCM10009726_09400</name>
</gene>
<evidence type="ECO:0000256" key="1">
    <source>
        <dbReference type="SAM" id="MobiDB-lite"/>
    </source>
</evidence>
<feature type="compositionally biased region" description="Basic and acidic residues" evidence="1">
    <location>
        <begin position="1"/>
        <end position="12"/>
    </location>
</feature>